<dbReference type="Pfam" id="PF01223">
    <property type="entry name" value="Endonuclease_NS"/>
    <property type="match status" value="1"/>
</dbReference>
<dbReference type="SUPFAM" id="SSF55486">
    <property type="entry name" value="Metalloproteases ('zincins'), catalytic domain"/>
    <property type="match status" value="1"/>
</dbReference>
<evidence type="ECO:0000256" key="7">
    <source>
        <dbReference type="PIRSR" id="PIRSR623612-1"/>
    </source>
</evidence>
<feature type="active site" evidence="7">
    <location>
        <position position="391"/>
    </location>
</feature>
<accession>A0A250K1A0</accession>
<keyword evidence="3" id="KW-0479">Metal-binding</keyword>
<evidence type="ECO:0000256" key="4">
    <source>
        <dbReference type="ARBA" id="ARBA00022801"/>
    </source>
</evidence>
<dbReference type="InterPro" id="IPR001570">
    <property type="entry name" value="Peptidase_M4_C_domain"/>
</dbReference>
<feature type="domain" description="Peptidase M4" evidence="10">
    <location>
        <begin position="250"/>
        <end position="397"/>
    </location>
</feature>
<keyword evidence="6 12" id="KW-0482">Metalloprotease</keyword>
<name>A0A250K1A0_9BACT</name>
<feature type="region of interest" description="Disordered" evidence="8">
    <location>
        <begin position="219"/>
        <end position="251"/>
    </location>
</feature>
<evidence type="ECO:0000259" key="10">
    <source>
        <dbReference type="Pfam" id="PF01447"/>
    </source>
</evidence>
<dbReference type="AlphaFoldDB" id="A0A250K1A0"/>
<dbReference type="GO" id="GO:0006508">
    <property type="term" value="P:proteolysis"/>
    <property type="evidence" value="ECO:0007669"/>
    <property type="project" value="UniProtKB-KW"/>
</dbReference>
<evidence type="ECO:0000256" key="5">
    <source>
        <dbReference type="ARBA" id="ARBA00022833"/>
    </source>
</evidence>
<dbReference type="SUPFAM" id="SSF54060">
    <property type="entry name" value="His-Me finger endonucleases"/>
    <property type="match status" value="1"/>
</dbReference>
<dbReference type="InterPro" id="IPR044929">
    <property type="entry name" value="DNA/RNA_non-sp_Endonuclease_sf"/>
</dbReference>
<keyword evidence="4" id="KW-0378">Hydrolase</keyword>
<dbReference type="InterPro" id="IPR013856">
    <property type="entry name" value="Peptidase_M4_domain"/>
</dbReference>
<dbReference type="GO" id="GO:0003676">
    <property type="term" value="F:nucleic acid binding"/>
    <property type="evidence" value="ECO:0007669"/>
    <property type="project" value="InterPro"/>
</dbReference>
<sequence>MEINGLMPFTFHRHDCPQVAAALRPIRGLALSPTDEAPTLASLDAETAARRYLDKAFASPQLPGFNPIVVQRHENEYRTLGAEAIPLTGTTMVKFRQLFGNIPVYGSLVSVELDENNELLNLNAARGEPSGVNPVATQSPAQALKVVEDAAGYQRGALQAVPTLQYYFDPKDMRWRLAYTVENVPSRKSNNLRAPALFDYVVDAHTGALIATLPHPQGLDFKQTESTGQRRHSSPALSRARDTGCSEAAHDELGKERQVQCKLKEGRFILVDEDLNIHTHDARFRDIQLDDESLPGDYVTRPPGTWSAAGVSAHANATEVARFLRDVLKRNSLDNKGGPIISSINCCYLNGQQGQEWRNAAWVHSQMAYGQRMQGGRLISYATALDVVAHEIFHGLTAHTANLLYEGQTGALNESYSDIFGIIVSNFHKPDITKWDWQMGEELEGTGIPLRDLRSPKRRNHPEHMDEYQHLSSDHGGVHTNSSIHNRAAYLMLTATDAAGQPLLKPEEVAALFYITLTQHLSRTSTFSDSRRGMDSAVLSLFRDDPARETKREAVSRAFERVGISPTPTGKSVGAPGTQASSPFLLNDVQEVAAVSRPPQFLIPYSASFLGDGFQVPLPELTARTRDEAYAGGQVMDYVHFSLALHERRRTALYTACNIDAAHMVRLGRQGLPWMLDPRIPTQAQLGPAYYAGNAWDRGHLVRRQDPIWGPVAEARRANEATFYFTNAAPPTCQLQPG</sequence>
<keyword evidence="5" id="KW-0862">Zinc</keyword>
<reference evidence="12 13" key="1">
    <citation type="submission" date="2017-06" db="EMBL/GenBank/DDBJ databases">
        <title>Sequencing and comparative analysis of myxobacterial genomes.</title>
        <authorList>
            <person name="Rupp O."/>
            <person name="Goesmann A."/>
            <person name="Sogaard-Andersen L."/>
        </authorList>
    </citation>
    <scope>NUCLEOTIDE SEQUENCE [LARGE SCALE GENOMIC DNA]</scope>
    <source>
        <strain evidence="12 13">DSM 14697</strain>
    </source>
</reference>
<evidence type="ECO:0000313" key="12">
    <source>
        <dbReference type="EMBL" id="ATB49492.1"/>
    </source>
</evidence>
<dbReference type="GO" id="GO:0004222">
    <property type="term" value="F:metalloendopeptidase activity"/>
    <property type="evidence" value="ECO:0007669"/>
    <property type="project" value="InterPro"/>
</dbReference>
<protein>
    <submittedName>
        <fullName evidence="12">Metalloprotease</fullName>
    </submittedName>
</protein>
<dbReference type="KEGG" id="mmas:MYMAC_005137"/>
<evidence type="ECO:0000313" key="13">
    <source>
        <dbReference type="Proteomes" id="UP000217343"/>
    </source>
</evidence>
<evidence type="ECO:0000256" key="2">
    <source>
        <dbReference type="ARBA" id="ARBA00022670"/>
    </source>
</evidence>
<feature type="compositionally biased region" description="Basic and acidic residues" evidence="8">
    <location>
        <begin position="239"/>
        <end position="251"/>
    </location>
</feature>
<evidence type="ECO:0000256" key="6">
    <source>
        <dbReference type="ARBA" id="ARBA00023049"/>
    </source>
</evidence>
<dbReference type="Gene3D" id="1.10.390.10">
    <property type="entry name" value="Neutral Protease Domain 2"/>
    <property type="match status" value="1"/>
</dbReference>
<dbReference type="EMBL" id="CP022203">
    <property type="protein sequence ID" value="ATB49492.1"/>
    <property type="molecule type" value="Genomic_DNA"/>
</dbReference>
<evidence type="ECO:0000259" key="9">
    <source>
        <dbReference type="Pfam" id="PF01223"/>
    </source>
</evidence>
<dbReference type="Proteomes" id="UP000217343">
    <property type="component" value="Chromosome"/>
</dbReference>
<proteinExistence type="inferred from homology"/>
<feature type="active site" description="Proton donor" evidence="7">
    <location>
        <position position="479"/>
    </location>
</feature>
<comment type="similarity">
    <text evidence="1">Belongs to the peptidase M4 family.</text>
</comment>
<gene>
    <name evidence="12" type="ORF">MYMAC_005137</name>
</gene>
<dbReference type="InterPro" id="IPR044925">
    <property type="entry name" value="His-Me_finger_sf"/>
</dbReference>
<dbReference type="Pfam" id="PF01447">
    <property type="entry name" value="Peptidase_M4"/>
    <property type="match status" value="1"/>
</dbReference>
<dbReference type="Gene3D" id="3.40.570.10">
    <property type="entry name" value="Extracellular Endonuclease, subunit A"/>
    <property type="match status" value="1"/>
</dbReference>
<dbReference type="InterPro" id="IPR001604">
    <property type="entry name" value="Endo_G_ENPP1-like_dom"/>
</dbReference>
<dbReference type="PRINTS" id="PR00730">
    <property type="entry name" value="THERMOLYSIN"/>
</dbReference>
<dbReference type="CDD" id="cd09597">
    <property type="entry name" value="M4_TLP"/>
    <property type="match status" value="1"/>
</dbReference>
<keyword evidence="2 12" id="KW-0645">Protease</keyword>
<feature type="domain" description="DNA/RNA non-specific endonuclease/pyrophosphatase/phosphodiesterase" evidence="9">
    <location>
        <begin position="631"/>
        <end position="730"/>
    </location>
</feature>
<evidence type="ECO:0000256" key="1">
    <source>
        <dbReference type="ARBA" id="ARBA00009388"/>
    </source>
</evidence>
<dbReference type="Pfam" id="PF02868">
    <property type="entry name" value="Peptidase_M4_C"/>
    <property type="match status" value="1"/>
</dbReference>
<dbReference type="OrthoDB" id="5378341at2"/>
<dbReference type="Gene3D" id="3.10.170.10">
    <property type="match status" value="1"/>
</dbReference>
<feature type="domain" description="Peptidase M4 C-terminal" evidence="11">
    <location>
        <begin position="401"/>
        <end position="564"/>
    </location>
</feature>
<dbReference type="InterPro" id="IPR050728">
    <property type="entry name" value="Zinc_Metalloprotease_M4"/>
</dbReference>
<dbReference type="PANTHER" id="PTHR33794:SF1">
    <property type="entry name" value="BACILLOLYSIN"/>
    <property type="match status" value="1"/>
</dbReference>
<evidence type="ECO:0000256" key="8">
    <source>
        <dbReference type="SAM" id="MobiDB-lite"/>
    </source>
</evidence>
<evidence type="ECO:0000259" key="11">
    <source>
        <dbReference type="Pfam" id="PF02868"/>
    </source>
</evidence>
<dbReference type="PANTHER" id="PTHR33794">
    <property type="entry name" value="BACILLOLYSIN"/>
    <property type="match status" value="1"/>
</dbReference>
<dbReference type="GO" id="GO:0046872">
    <property type="term" value="F:metal ion binding"/>
    <property type="evidence" value="ECO:0007669"/>
    <property type="project" value="UniProtKB-KW"/>
</dbReference>
<organism evidence="12 13">
    <name type="scientific">Corallococcus macrosporus DSM 14697</name>
    <dbReference type="NCBI Taxonomy" id="1189310"/>
    <lineage>
        <taxon>Bacteria</taxon>
        <taxon>Pseudomonadati</taxon>
        <taxon>Myxococcota</taxon>
        <taxon>Myxococcia</taxon>
        <taxon>Myxococcales</taxon>
        <taxon>Cystobacterineae</taxon>
        <taxon>Myxococcaceae</taxon>
        <taxon>Corallococcus</taxon>
    </lineage>
</organism>
<evidence type="ECO:0000256" key="3">
    <source>
        <dbReference type="ARBA" id="ARBA00022723"/>
    </source>
</evidence>
<dbReference type="RefSeq" id="WP_095960028.1">
    <property type="nucleotide sequence ID" value="NZ_CP022203.1"/>
</dbReference>
<keyword evidence="13" id="KW-1185">Reference proteome</keyword>
<dbReference type="InterPro" id="IPR023612">
    <property type="entry name" value="Peptidase_M4"/>
</dbReference>
<dbReference type="InterPro" id="IPR027268">
    <property type="entry name" value="Peptidase_M4/M1_CTD_sf"/>
</dbReference>